<evidence type="ECO:0000313" key="2">
    <source>
        <dbReference type="EMBL" id="MDF9746422.1"/>
    </source>
</evidence>
<sequence>MIGRFRRGFVAVDASLDVFRARPRLAILPLLSLAVVGSAYGAIAVAMLHYGLVTAVFTNNFVKYGAMFAAIAVASGIGVFFNAAVVHCAARHFAGEEPTARDGLAAAWDARGRIAKWSLLSATIGTALYIAEDNVPGVGTLTRSILDLSWGLLTFFVVPVIVTDRTDALRSDLRKSGGAFSRTWGESISATVGIGLVLLPVSVFGLVLLGVAFVSTPNIGAYVVGIAGGALLVATIVVAQVLGMIVRTALYRYAATGERVGPLEDLDPNGVFPED</sequence>
<feature type="transmembrane region" description="Helical" evidence="1">
    <location>
        <begin position="184"/>
        <end position="213"/>
    </location>
</feature>
<dbReference type="AlphaFoldDB" id="A0A9Q4L2G5"/>
<protein>
    <submittedName>
        <fullName evidence="2">DUF6159 family protein</fullName>
    </submittedName>
</protein>
<evidence type="ECO:0000313" key="3">
    <source>
        <dbReference type="Proteomes" id="UP001154061"/>
    </source>
</evidence>
<gene>
    <name evidence="2" type="ORF">NDI89_12595</name>
</gene>
<keyword evidence="1" id="KW-0812">Transmembrane</keyword>
<keyword evidence="1" id="KW-0472">Membrane</keyword>
<dbReference type="Pfam" id="PF19656">
    <property type="entry name" value="DUF6159"/>
    <property type="match status" value="1"/>
</dbReference>
<dbReference type="RefSeq" id="WP_277521970.1">
    <property type="nucleotide sequence ID" value="NZ_JAMQOT010000004.1"/>
</dbReference>
<keyword evidence="3" id="KW-1185">Reference proteome</keyword>
<reference evidence="2" key="1">
    <citation type="submission" date="2022-06" db="EMBL/GenBank/DDBJ databases">
        <title>Natrinema sp. a new haloarchaeum isolate from saline soil.</title>
        <authorList>
            <person name="Strakova D."/>
            <person name="Galisteo C."/>
            <person name="Sanchez-Porro C."/>
            <person name="Ventosa A."/>
        </authorList>
    </citation>
    <scope>NUCLEOTIDE SEQUENCE</scope>
    <source>
        <strain evidence="2">S1CR25-10</strain>
    </source>
</reference>
<proteinExistence type="predicted"/>
<dbReference type="Proteomes" id="UP001154061">
    <property type="component" value="Unassembled WGS sequence"/>
</dbReference>
<feature type="transmembrane region" description="Helical" evidence="1">
    <location>
        <begin position="64"/>
        <end position="85"/>
    </location>
</feature>
<feature type="transmembrane region" description="Helical" evidence="1">
    <location>
        <begin position="219"/>
        <end position="242"/>
    </location>
</feature>
<keyword evidence="1" id="KW-1133">Transmembrane helix</keyword>
<comment type="caution">
    <text evidence="2">The sequence shown here is derived from an EMBL/GenBank/DDBJ whole genome shotgun (WGS) entry which is preliminary data.</text>
</comment>
<dbReference type="InterPro" id="IPR046157">
    <property type="entry name" value="DUF6159"/>
</dbReference>
<name>A0A9Q4L2G5_9EURY</name>
<organism evidence="2 3">
    <name type="scientific">Natrinema salsiterrestre</name>
    <dbReference type="NCBI Taxonomy" id="2950540"/>
    <lineage>
        <taxon>Archaea</taxon>
        <taxon>Methanobacteriati</taxon>
        <taxon>Methanobacteriota</taxon>
        <taxon>Stenosarchaea group</taxon>
        <taxon>Halobacteria</taxon>
        <taxon>Halobacteriales</taxon>
        <taxon>Natrialbaceae</taxon>
        <taxon>Natrinema</taxon>
    </lineage>
</organism>
<evidence type="ECO:0000256" key="1">
    <source>
        <dbReference type="SAM" id="Phobius"/>
    </source>
</evidence>
<feature type="transmembrane region" description="Helical" evidence="1">
    <location>
        <begin position="25"/>
        <end position="52"/>
    </location>
</feature>
<accession>A0A9Q4L2G5</accession>
<dbReference type="EMBL" id="JAMQOT010000004">
    <property type="protein sequence ID" value="MDF9746422.1"/>
    <property type="molecule type" value="Genomic_DNA"/>
</dbReference>